<accession>A0ABW5DW24</accession>
<name>A0ABW5DW24_9PROT</name>
<dbReference type="RefSeq" id="WP_379878331.1">
    <property type="nucleotide sequence ID" value="NZ_JBHUIP010000016.1"/>
</dbReference>
<dbReference type="InterPro" id="IPR008407">
    <property type="entry name" value="Brnchd-chn_aa_trnsp_AzlD"/>
</dbReference>
<evidence type="ECO:0000256" key="1">
    <source>
        <dbReference type="SAM" id="Phobius"/>
    </source>
</evidence>
<organism evidence="2 3">
    <name type="scientific">Lacibacterium aquatile</name>
    <dbReference type="NCBI Taxonomy" id="1168082"/>
    <lineage>
        <taxon>Bacteria</taxon>
        <taxon>Pseudomonadati</taxon>
        <taxon>Pseudomonadota</taxon>
        <taxon>Alphaproteobacteria</taxon>
        <taxon>Rhodospirillales</taxon>
        <taxon>Rhodospirillaceae</taxon>
    </lineage>
</organism>
<feature type="transmembrane region" description="Helical" evidence="1">
    <location>
        <begin position="83"/>
        <end position="101"/>
    </location>
</feature>
<keyword evidence="3" id="KW-1185">Reference proteome</keyword>
<keyword evidence="1" id="KW-1133">Transmembrane helix</keyword>
<dbReference type="EMBL" id="JBHUIP010000016">
    <property type="protein sequence ID" value="MFD2265159.1"/>
    <property type="molecule type" value="Genomic_DNA"/>
</dbReference>
<keyword evidence="1" id="KW-0472">Membrane</keyword>
<proteinExistence type="predicted"/>
<sequence length="102" mass="10147">MTLENDILLALAALAVLTFALRAGGFVAVKRADPGSLFYRLLYLAPGNLFIGFAVAGIIAGGVVTAVGIIAAVLAAQIFKNEMISMAAGAAGVALTALALAG</sequence>
<evidence type="ECO:0000313" key="3">
    <source>
        <dbReference type="Proteomes" id="UP001597295"/>
    </source>
</evidence>
<feature type="transmembrane region" description="Helical" evidence="1">
    <location>
        <begin position="49"/>
        <end position="76"/>
    </location>
</feature>
<protein>
    <submittedName>
        <fullName evidence="2">AzlD domain-containing protein</fullName>
    </submittedName>
</protein>
<dbReference type="Pfam" id="PF05437">
    <property type="entry name" value="AzlD"/>
    <property type="match status" value="1"/>
</dbReference>
<evidence type="ECO:0000313" key="2">
    <source>
        <dbReference type="EMBL" id="MFD2265159.1"/>
    </source>
</evidence>
<gene>
    <name evidence="2" type="ORF">ACFSM5_19810</name>
</gene>
<reference evidence="3" key="1">
    <citation type="journal article" date="2019" name="Int. J. Syst. Evol. Microbiol.">
        <title>The Global Catalogue of Microorganisms (GCM) 10K type strain sequencing project: providing services to taxonomists for standard genome sequencing and annotation.</title>
        <authorList>
            <consortium name="The Broad Institute Genomics Platform"/>
            <consortium name="The Broad Institute Genome Sequencing Center for Infectious Disease"/>
            <person name="Wu L."/>
            <person name="Ma J."/>
        </authorList>
    </citation>
    <scope>NUCLEOTIDE SEQUENCE [LARGE SCALE GENOMIC DNA]</scope>
    <source>
        <strain evidence="3">CGMCC 1.19062</strain>
    </source>
</reference>
<comment type="caution">
    <text evidence="2">The sequence shown here is derived from an EMBL/GenBank/DDBJ whole genome shotgun (WGS) entry which is preliminary data.</text>
</comment>
<keyword evidence="1" id="KW-0812">Transmembrane</keyword>
<dbReference type="Proteomes" id="UP001597295">
    <property type="component" value="Unassembled WGS sequence"/>
</dbReference>